<comment type="similarity">
    <text evidence="10">Belongs to the RNase Z family.</text>
</comment>
<feature type="binding site" evidence="10">
    <location>
        <position position="65"/>
    </location>
    <ligand>
        <name>Zn(2+)</name>
        <dbReference type="ChEBI" id="CHEBI:29105"/>
        <label>1</label>
        <note>catalytic</note>
    </ligand>
</feature>
<dbReference type="PANTHER" id="PTHR46018">
    <property type="entry name" value="ZINC PHOSPHODIESTERASE ELAC PROTEIN 1"/>
    <property type="match status" value="1"/>
</dbReference>
<evidence type="ECO:0000313" key="11">
    <source>
        <dbReference type="EMBL" id="TCZ81042.1"/>
    </source>
</evidence>
<keyword evidence="5 10" id="KW-0479">Metal-binding</keyword>
<dbReference type="GO" id="GO:0042781">
    <property type="term" value="F:3'-tRNA processing endoribonuclease activity"/>
    <property type="evidence" value="ECO:0007669"/>
    <property type="project" value="UniProtKB-UniRule"/>
</dbReference>
<dbReference type="GO" id="GO:0042802">
    <property type="term" value="F:identical protein binding"/>
    <property type="evidence" value="ECO:0007669"/>
    <property type="project" value="UniProtKB-ARBA"/>
</dbReference>
<keyword evidence="4 10" id="KW-0540">Nuclease</keyword>
<evidence type="ECO:0000256" key="9">
    <source>
        <dbReference type="ARBA" id="ARBA00057812"/>
    </source>
</evidence>
<evidence type="ECO:0000313" key="12">
    <source>
        <dbReference type="Proteomes" id="UP000295418"/>
    </source>
</evidence>
<comment type="catalytic activity">
    <reaction evidence="10">
        <text>Endonucleolytic cleavage of RNA, removing extra 3' nucleotides from tRNA precursor, generating 3' termini of tRNAs. A 3'-hydroxy group is left at the tRNA terminus and a 5'-phosphoryl group is left at the trailer molecule.</text>
        <dbReference type="EC" id="3.1.26.11"/>
    </reaction>
</comment>
<feature type="binding site" evidence="10">
    <location>
        <position position="63"/>
    </location>
    <ligand>
        <name>Zn(2+)</name>
        <dbReference type="ChEBI" id="CHEBI:29105"/>
        <label>1</label>
        <note>catalytic</note>
    </ligand>
</feature>
<dbReference type="Proteomes" id="UP000295418">
    <property type="component" value="Unassembled WGS sequence"/>
</dbReference>
<feature type="binding site" evidence="10">
    <location>
        <position position="212"/>
    </location>
    <ligand>
        <name>Zn(2+)</name>
        <dbReference type="ChEBI" id="CHEBI:29105"/>
        <label>1</label>
        <note>catalytic</note>
    </ligand>
</feature>
<dbReference type="Pfam" id="PF23023">
    <property type="entry name" value="Anti-Pycsar_Apyc1"/>
    <property type="match status" value="1"/>
</dbReference>
<evidence type="ECO:0000256" key="1">
    <source>
        <dbReference type="ARBA" id="ARBA00011738"/>
    </source>
</evidence>
<feature type="binding site" evidence="10">
    <location>
        <position position="67"/>
    </location>
    <ligand>
        <name>Zn(2+)</name>
        <dbReference type="ChEBI" id="CHEBI:29105"/>
        <label>2</label>
        <note>catalytic</note>
    </ligand>
</feature>
<keyword evidence="12" id="KW-1185">Reference proteome</keyword>
<organism evidence="11 12">
    <name type="scientific">Paenibacillus albiflavus</name>
    <dbReference type="NCBI Taxonomy" id="2545760"/>
    <lineage>
        <taxon>Bacteria</taxon>
        <taxon>Bacillati</taxon>
        <taxon>Bacillota</taxon>
        <taxon>Bacilli</taxon>
        <taxon>Bacillales</taxon>
        <taxon>Paenibacillaceae</taxon>
        <taxon>Paenibacillus</taxon>
    </lineage>
</organism>
<evidence type="ECO:0000256" key="8">
    <source>
        <dbReference type="ARBA" id="ARBA00022833"/>
    </source>
</evidence>
<evidence type="ECO:0000256" key="10">
    <source>
        <dbReference type="HAMAP-Rule" id="MF_01818"/>
    </source>
</evidence>
<comment type="function">
    <text evidence="9 10">Zinc phosphodiesterase, which displays some tRNA 3'-processing endonuclease activity. Probably involved in tRNA maturation, by removing a 3'-trailer from precursor tRNA.</text>
</comment>
<comment type="caution">
    <text evidence="11">The sequence shown here is derived from an EMBL/GenBank/DDBJ whole genome shotgun (WGS) entry which is preliminary data.</text>
</comment>
<sequence length="305" mass="33311">MELQFLGTGAGVPSKERNVTSIALNLLDELGVYWLFDCGESTQHQILRTPVKLSKTNKIFITHLHGDHIYGLPGLLSSRSYQGGVTPLTVYGPAGIAVFIRQALAISGSHLNYDLCIEEITSEGILVEEQGFVVEARRLEHRGECFGYRITEPDQTGTLLVDKLQHEGIKPGPIYSQIKQGGAVELPDGRTIQGEDYVGKSIPGRVVAIMGDTKPCQAAIELARDAHVLVHEATFASSHHEHANDFGHSTSAQAAQIAETANVRTLIVTHISSRYQGEDVDVLLSEAQAIHKDTYAAADFWTFRL</sequence>
<dbReference type="SUPFAM" id="SSF56281">
    <property type="entry name" value="Metallo-hydrolase/oxidoreductase"/>
    <property type="match status" value="1"/>
</dbReference>
<feature type="binding site" evidence="10">
    <location>
        <position position="212"/>
    </location>
    <ligand>
        <name>Zn(2+)</name>
        <dbReference type="ChEBI" id="CHEBI:29105"/>
        <label>2</label>
        <note>catalytic</note>
    </ligand>
</feature>
<accession>A0A4V2WPX1</accession>
<protein>
    <recommendedName>
        <fullName evidence="2 10">Ribonuclease Z</fullName>
        <shortName evidence="10">RNase Z</shortName>
        <ecNumber evidence="2 10">3.1.26.11</ecNumber>
    </recommendedName>
    <alternativeName>
        <fullName evidence="10">tRNA 3 endonuclease</fullName>
    </alternativeName>
    <alternativeName>
        <fullName evidence="10">tRNase Z</fullName>
    </alternativeName>
</protein>
<dbReference type="InterPro" id="IPR013471">
    <property type="entry name" value="RNase_Z/BN"/>
</dbReference>
<keyword evidence="6 10" id="KW-0255">Endonuclease</keyword>
<comment type="subunit">
    <text evidence="1 10">Homodimer.</text>
</comment>
<dbReference type="FunFam" id="3.60.15.10:FF:000002">
    <property type="entry name" value="Ribonuclease Z"/>
    <property type="match status" value="1"/>
</dbReference>
<evidence type="ECO:0000256" key="7">
    <source>
        <dbReference type="ARBA" id="ARBA00022801"/>
    </source>
</evidence>
<dbReference type="EMBL" id="SKFG01000001">
    <property type="protein sequence ID" value="TCZ81042.1"/>
    <property type="molecule type" value="Genomic_DNA"/>
</dbReference>
<dbReference type="CDD" id="cd07717">
    <property type="entry name" value="RNaseZ_ZiPD-like_MBL-fold"/>
    <property type="match status" value="1"/>
</dbReference>
<dbReference type="HAMAP" id="MF_01818">
    <property type="entry name" value="RNase_Z_BN"/>
    <property type="match status" value="1"/>
</dbReference>
<dbReference type="Gene3D" id="3.60.15.10">
    <property type="entry name" value="Ribonuclease Z/Hydroxyacylglutathione hydrolase-like"/>
    <property type="match status" value="1"/>
</dbReference>
<keyword evidence="7 10" id="KW-0378">Hydrolase</keyword>
<feature type="binding site" evidence="10">
    <location>
        <position position="141"/>
    </location>
    <ligand>
        <name>Zn(2+)</name>
        <dbReference type="ChEBI" id="CHEBI:29105"/>
        <label>1</label>
        <note>catalytic</note>
    </ligand>
</feature>
<reference evidence="11 12" key="1">
    <citation type="submission" date="2019-03" db="EMBL/GenBank/DDBJ databases">
        <authorList>
            <person name="Kim M.K.M."/>
        </authorList>
    </citation>
    <scope>NUCLEOTIDE SEQUENCE [LARGE SCALE GENOMIC DNA]</scope>
    <source>
        <strain evidence="11 12">18JY21-1</strain>
    </source>
</reference>
<keyword evidence="8 10" id="KW-0862">Zinc</keyword>
<dbReference type="EC" id="3.1.26.11" evidence="2 10"/>
<dbReference type="GO" id="GO:0008270">
    <property type="term" value="F:zinc ion binding"/>
    <property type="evidence" value="ECO:0007669"/>
    <property type="project" value="UniProtKB-UniRule"/>
</dbReference>
<dbReference type="InterPro" id="IPR036866">
    <property type="entry name" value="RibonucZ/Hydroxyglut_hydro"/>
</dbReference>
<feature type="active site" description="Proton acceptor" evidence="10">
    <location>
        <position position="67"/>
    </location>
</feature>
<proteinExistence type="inferred from homology"/>
<feature type="binding site" evidence="10">
    <location>
        <position position="270"/>
    </location>
    <ligand>
        <name>Zn(2+)</name>
        <dbReference type="ChEBI" id="CHEBI:29105"/>
        <label>2</label>
        <note>catalytic</note>
    </ligand>
</feature>
<feature type="binding site" evidence="10">
    <location>
        <position position="68"/>
    </location>
    <ligand>
        <name>Zn(2+)</name>
        <dbReference type="ChEBI" id="CHEBI:29105"/>
        <label>2</label>
        <note>catalytic</note>
    </ligand>
</feature>
<dbReference type="PANTHER" id="PTHR46018:SF2">
    <property type="entry name" value="ZINC PHOSPHODIESTERASE ELAC PROTEIN 1"/>
    <property type="match status" value="1"/>
</dbReference>
<dbReference type="NCBIfam" id="TIGR02651">
    <property type="entry name" value="RNase_Z"/>
    <property type="match status" value="1"/>
</dbReference>
<dbReference type="AlphaFoldDB" id="A0A4V2WPX1"/>
<keyword evidence="3 10" id="KW-0819">tRNA processing</keyword>
<comment type="cofactor">
    <cofactor evidence="10">
        <name>Zn(2+)</name>
        <dbReference type="ChEBI" id="CHEBI:29105"/>
    </cofactor>
    <text evidence="10">Binds 2 Zn(2+) ions.</text>
</comment>
<evidence type="ECO:0000256" key="3">
    <source>
        <dbReference type="ARBA" id="ARBA00022694"/>
    </source>
</evidence>
<dbReference type="OrthoDB" id="9800940at2"/>
<evidence type="ECO:0000256" key="5">
    <source>
        <dbReference type="ARBA" id="ARBA00022723"/>
    </source>
</evidence>
<name>A0A4V2WPX1_9BACL</name>
<evidence type="ECO:0000256" key="4">
    <source>
        <dbReference type="ARBA" id="ARBA00022722"/>
    </source>
</evidence>
<evidence type="ECO:0000256" key="6">
    <source>
        <dbReference type="ARBA" id="ARBA00022759"/>
    </source>
</evidence>
<evidence type="ECO:0000256" key="2">
    <source>
        <dbReference type="ARBA" id="ARBA00012477"/>
    </source>
</evidence>
<dbReference type="NCBIfam" id="NF000801">
    <property type="entry name" value="PRK00055.1-3"/>
    <property type="match status" value="1"/>
</dbReference>
<dbReference type="RefSeq" id="WP_132415942.1">
    <property type="nucleotide sequence ID" value="NZ_SKFG01000001.1"/>
</dbReference>
<gene>
    <name evidence="10 11" type="primary">rnz</name>
    <name evidence="11" type="ORF">E0485_01815</name>
</gene>